<reference evidence="5" key="1">
    <citation type="journal article" date="2021" name="G3 (Bethesda)">
        <title>Genome and transcriptome analysis of the beet armyworm Spodoptera exigua reveals targets for pest control. .</title>
        <authorList>
            <person name="Simon S."/>
            <person name="Breeschoten T."/>
            <person name="Jansen H.J."/>
            <person name="Dirks R.P."/>
            <person name="Schranz M.E."/>
            <person name="Ros V.I.D."/>
        </authorList>
    </citation>
    <scope>NUCLEOTIDE SEQUENCE</scope>
    <source>
        <strain evidence="5">TB_SE_WUR_2020</strain>
    </source>
</reference>
<organism evidence="5 6">
    <name type="scientific">Spodoptera exigua</name>
    <name type="common">Beet armyworm</name>
    <name type="synonym">Noctua fulgens</name>
    <dbReference type="NCBI Taxonomy" id="7107"/>
    <lineage>
        <taxon>Eukaryota</taxon>
        <taxon>Metazoa</taxon>
        <taxon>Ecdysozoa</taxon>
        <taxon>Arthropoda</taxon>
        <taxon>Hexapoda</taxon>
        <taxon>Insecta</taxon>
        <taxon>Pterygota</taxon>
        <taxon>Neoptera</taxon>
        <taxon>Endopterygota</taxon>
        <taxon>Lepidoptera</taxon>
        <taxon>Glossata</taxon>
        <taxon>Ditrysia</taxon>
        <taxon>Noctuoidea</taxon>
        <taxon>Noctuidae</taxon>
        <taxon>Amphipyrinae</taxon>
        <taxon>Spodoptera</taxon>
    </lineage>
</organism>
<gene>
    <name evidence="5" type="ORF">HF086_014299</name>
</gene>
<dbReference type="Gene3D" id="2.20.25.240">
    <property type="match status" value="1"/>
</dbReference>
<name>A0A922M784_SPOEX</name>
<dbReference type="EMBL" id="JACEFF010000759">
    <property type="protein sequence ID" value="KAH9631454.1"/>
    <property type="molecule type" value="Genomic_DNA"/>
</dbReference>
<dbReference type="InterPro" id="IPR007588">
    <property type="entry name" value="Znf_FLYWCH"/>
</dbReference>
<evidence type="ECO:0000256" key="2">
    <source>
        <dbReference type="ARBA" id="ARBA00022771"/>
    </source>
</evidence>
<dbReference type="GO" id="GO:0008270">
    <property type="term" value="F:zinc ion binding"/>
    <property type="evidence" value="ECO:0007669"/>
    <property type="project" value="UniProtKB-KW"/>
</dbReference>
<accession>A0A922M784</accession>
<proteinExistence type="predicted"/>
<evidence type="ECO:0000256" key="3">
    <source>
        <dbReference type="ARBA" id="ARBA00022833"/>
    </source>
</evidence>
<feature type="domain" description="FLYWCH-type" evidence="4">
    <location>
        <begin position="28"/>
        <end position="82"/>
    </location>
</feature>
<dbReference type="Proteomes" id="UP000814243">
    <property type="component" value="Unassembled WGS sequence"/>
</dbReference>
<keyword evidence="3" id="KW-0862">Zinc</keyword>
<dbReference type="AlphaFoldDB" id="A0A922M784"/>
<sequence>MLTMSVHRILTERGGFWFEFISVPVFGKTRLGKPMILVGKHKFWATQSSKNGRRWLCSKKTCKATFLTKNDVIVRTIGEHNHD</sequence>
<evidence type="ECO:0000256" key="1">
    <source>
        <dbReference type="ARBA" id="ARBA00022723"/>
    </source>
</evidence>
<protein>
    <recommendedName>
        <fullName evidence="4">FLYWCH-type domain-containing protein</fullName>
    </recommendedName>
</protein>
<keyword evidence="2" id="KW-0863">Zinc-finger</keyword>
<keyword evidence="1" id="KW-0479">Metal-binding</keyword>
<dbReference type="Pfam" id="PF04500">
    <property type="entry name" value="FLYWCH"/>
    <property type="match status" value="1"/>
</dbReference>
<evidence type="ECO:0000313" key="6">
    <source>
        <dbReference type="Proteomes" id="UP000814243"/>
    </source>
</evidence>
<evidence type="ECO:0000313" key="5">
    <source>
        <dbReference type="EMBL" id="KAH9631454.1"/>
    </source>
</evidence>
<evidence type="ECO:0000259" key="4">
    <source>
        <dbReference type="Pfam" id="PF04500"/>
    </source>
</evidence>
<comment type="caution">
    <text evidence="5">The sequence shown here is derived from an EMBL/GenBank/DDBJ whole genome shotgun (WGS) entry which is preliminary data.</text>
</comment>